<dbReference type="GO" id="GO:0006665">
    <property type="term" value="P:sphingolipid metabolic process"/>
    <property type="evidence" value="ECO:0007669"/>
    <property type="project" value="InterPro"/>
</dbReference>
<name>A0A850WQC8_PIACA</name>
<keyword evidence="2" id="KW-0964">Secreted</keyword>
<feature type="non-terminal residue" evidence="7">
    <location>
        <position position="1"/>
    </location>
</feature>
<dbReference type="GO" id="GO:0016020">
    <property type="term" value="C:membrane"/>
    <property type="evidence" value="ECO:0007669"/>
    <property type="project" value="GOC"/>
</dbReference>
<dbReference type="PRINTS" id="PR01797">
    <property type="entry name" value="SAPOSIN"/>
</dbReference>
<evidence type="ECO:0000256" key="2">
    <source>
        <dbReference type="ARBA" id="ARBA00022525"/>
    </source>
</evidence>
<dbReference type="SUPFAM" id="SSF47862">
    <property type="entry name" value="Saposin"/>
    <property type="match status" value="1"/>
</dbReference>
<accession>A0A850WQC8</accession>
<feature type="domain" description="Saposin A-type" evidence="6">
    <location>
        <begin position="15"/>
        <end position="55"/>
    </location>
</feature>
<dbReference type="InterPro" id="IPR003119">
    <property type="entry name" value="SAP_A"/>
</dbReference>
<dbReference type="AlphaFoldDB" id="A0A850WQC8"/>
<dbReference type="InterPro" id="IPR008373">
    <property type="entry name" value="Saposin"/>
</dbReference>
<keyword evidence="5" id="KW-0325">Glycoprotein</keyword>
<sequence length="140" mass="15217">VPWGMTISSPPATATASPLHECGERPEDWCRDVVTAAKCGVLQLCQITVWDQALGKGVPCHLCQMMVSIVGKILQDNRTESDPKVVCGTFKLCQSWENPTGALKFQKPPPAPMDPAQDFADLVNPFIANVPLLLHPQDLP</sequence>
<keyword evidence="8" id="KW-1185">Reference proteome</keyword>
<comment type="subcellular location">
    <subcellularLocation>
        <location evidence="1">Secreted</location>
    </subcellularLocation>
</comment>
<dbReference type="SMART" id="SM00162">
    <property type="entry name" value="SAPA"/>
    <property type="match status" value="1"/>
</dbReference>
<dbReference type="Pfam" id="PF02199">
    <property type="entry name" value="SapA"/>
    <property type="match status" value="1"/>
</dbReference>
<organism evidence="7 8">
    <name type="scientific">Piaya cayana</name>
    <name type="common">Common squirrel cuckoo</name>
    <dbReference type="NCBI Taxonomy" id="33601"/>
    <lineage>
        <taxon>Eukaryota</taxon>
        <taxon>Metazoa</taxon>
        <taxon>Chordata</taxon>
        <taxon>Craniata</taxon>
        <taxon>Vertebrata</taxon>
        <taxon>Euteleostomi</taxon>
        <taxon>Archelosauria</taxon>
        <taxon>Archosauria</taxon>
        <taxon>Dinosauria</taxon>
        <taxon>Saurischia</taxon>
        <taxon>Theropoda</taxon>
        <taxon>Coelurosauria</taxon>
        <taxon>Aves</taxon>
        <taxon>Neognathae</taxon>
        <taxon>Neoaves</taxon>
        <taxon>Otidimorphae</taxon>
        <taxon>Cuculiformes</taxon>
        <taxon>Coccyzidae</taxon>
        <taxon>Piaya</taxon>
    </lineage>
</organism>
<dbReference type="GO" id="GO:0005764">
    <property type="term" value="C:lysosome"/>
    <property type="evidence" value="ECO:0007669"/>
    <property type="project" value="InterPro"/>
</dbReference>
<reference evidence="7" key="1">
    <citation type="submission" date="2019-09" db="EMBL/GenBank/DDBJ databases">
        <title>Bird 10,000 Genomes (B10K) Project - Family phase.</title>
        <authorList>
            <person name="Zhang G."/>
        </authorList>
    </citation>
    <scope>NUCLEOTIDE SEQUENCE</scope>
    <source>
        <strain evidence="7">B10K-DU-008-47</strain>
        <tissue evidence="7">Mixed tissue sample</tissue>
    </source>
</reference>
<keyword evidence="3" id="KW-0732">Signal</keyword>
<dbReference type="GO" id="GO:0005576">
    <property type="term" value="C:extracellular region"/>
    <property type="evidence" value="ECO:0007669"/>
    <property type="project" value="UniProtKB-SubCell"/>
</dbReference>
<feature type="non-terminal residue" evidence="7">
    <location>
        <position position="140"/>
    </location>
</feature>
<evidence type="ECO:0000256" key="1">
    <source>
        <dbReference type="ARBA" id="ARBA00004613"/>
    </source>
</evidence>
<dbReference type="InterPro" id="IPR011001">
    <property type="entry name" value="Saposin-like"/>
</dbReference>
<comment type="caution">
    <text evidence="7">The sequence shown here is derived from an EMBL/GenBank/DDBJ whole genome shotgun (WGS) entry which is preliminary data.</text>
</comment>
<evidence type="ECO:0000256" key="4">
    <source>
        <dbReference type="ARBA" id="ARBA00023157"/>
    </source>
</evidence>
<dbReference type="Proteomes" id="UP000653271">
    <property type="component" value="Unassembled WGS sequence"/>
</dbReference>
<gene>
    <name evidence="7" type="primary">Psap_2</name>
    <name evidence="7" type="ORF">PIACAY_R15474</name>
</gene>
<evidence type="ECO:0000259" key="6">
    <source>
        <dbReference type="PROSITE" id="PS51110"/>
    </source>
</evidence>
<evidence type="ECO:0000256" key="3">
    <source>
        <dbReference type="ARBA" id="ARBA00022729"/>
    </source>
</evidence>
<evidence type="ECO:0000313" key="8">
    <source>
        <dbReference type="Proteomes" id="UP000653271"/>
    </source>
</evidence>
<evidence type="ECO:0000313" key="7">
    <source>
        <dbReference type="EMBL" id="NWH72596.1"/>
    </source>
</evidence>
<protein>
    <submittedName>
        <fullName evidence="7">SAP protein</fullName>
    </submittedName>
</protein>
<proteinExistence type="predicted"/>
<evidence type="ECO:0000256" key="5">
    <source>
        <dbReference type="ARBA" id="ARBA00023180"/>
    </source>
</evidence>
<keyword evidence="4" id="KW-1015">Disulfide bond</keyword>
<dbReference type="PROSITE" id="PS51110">
    <property type="entry name" value="SAP_A"/>
    <property type="match status" value="1"/>
</dbReference>
<dbReference type="OrthoDB" id="8889685at2759"/>
<dbReference type="EMBL" id="WAAB01006731">
    <property type="protein sequence ID" value="NWH72596.1"/>
    <property type="molecule type" value="Genomic_DNA"/>
</dbReference>